<reference evidence="2" key="2">
    <citation type="submission" date="2015-03" db="EMBL/GenBank/DDBJ databases">
        <authorList>
            <person name="Chow C.-E.T."/>
            <person name="Winget D.M."/>
            <person name="White R.A.III."/>
            <person name="Hallam S.J."/>
            <person name="Suttle C.A."/>
        </authorList>
    </citation>
    <scope>NUCLEOTIDE SEQUENCE</scope>
    <source>
        <strain evidence="2">Oxic1_4</strain>
    </source>
</reference>
<feature type="region of interest" description="Disordered" evidence="1">
    <location>
        <begin position="30"/>
        <end position="49"/>
    </location>
</feature>
<reference evidence="2" key="1">
    <citation type="journal article" date="2015" name="Front. Microbiol.">
        <title>Combining genomic sequencing methods to explore viral diversity and reveal potential virus-host interactions.</title>
        <authorList>
            <person name="Chow C.E."/>
            <person name="Winget D.M."/>
            <person name="White R.A.III."/>
            <person name="Hallam S.J."/>
            <person name="Suttle C.A."/>
        </authorList>
    </citation>
    <scope>NUCLEOTIDE SEQUENCE</scope>
    <source>
        <strain evidence="2">Oxic1_4</strain>
    </source>
</reference>
<proteinExistence type="predicted"/>
<evidence type="ECO:0000313" key="2">
    <source>
        <dbReference type="EMBL" id="AKH47867.1"/>
    </source>
</evidence>
<sequence length="49" mass="5566">MLFLFGATNVKCKEIDNLVKLLDQPVIDRSRCKSSDSGTRGNDHRDRSE</sequence>
<dbReference type="EMBL" id="KR029599">
    <property type="protein sequence ID" value="AKH47867.1"/>
    <property type="molecule type" value="Genomic_DNA"/>
</dbReference>
<protein>
    <submittedName>
        <fullName evidence="2">Uncharacterized protein</fullName>
    </submittedName>
</protein>
<organism evidence="2">
    <name type="scientific">uncultured marine virus</name>
    <dbReference type="NCBI Taxonomy" id="186617"/>
    <lineage>
        <taxon>Viruses</taxon>
        <taxon>environmental samples</taxon>
    </lineage>
</organism>
<accession>A0A0F7L8Z4</accession>
<evidence type="ECO:0000256" key="1">
    <source>
        <dbReference type="SAM" id="MobiDB-lite"/>
    </source>
</evidence>
<name>A0A0F7L8Z4_9VIRU</name>